<organism evidence="1 2">
    <name type="scientific">Caballeronia novacaledonica</name>
    <dbReference type="NCBI Taxonomy" id="1544861"/>
    <lineage>
        <taxon>Bacteria</taxon>
        <taxon>Pseudomonadati</taxon>
        <taxon>Pseudomonadota</taxon>
        <taxon>Betaproteobacteria</taxon>
        <taxon>Burkholderiales</taxon>
        <taxon>Burkholderiaceae</taxon>
        <taxon>Caballeronia</taxon>
    </lineage>
</organism>
<dbReference type="Proteomes" id="UP001055111">
    <property type="component" value="Unassembled WGS sequence"/>
</dbReference>
<evidence type="ECO:0000313" key="2">
    <source>
        <dbReference type="Proteomes" id="UP001055111"/>
    </source>
</evidence>
<protein>
    <submittedName>
        <fullName evidence="1">Uncharacterized protein</fullName>
    </submittedName>
</protein>
<evidence type="ECO:0000313" key="1">
    <source>
        <dbReference type="EMBL" id="GJH28935.1"/>
    </source>
</evidence>
<reference evidence="1" key="1">
    <citation type="submission" date="2022-09" db="EMBL/GenBank/DDBJ databases">
        <title>Isolation and characterization of 3-chlorobenzoate degrading bacteria from soils in Shizuoka.</title>
        <authorList>
            <person name="Ifat A."/>
            <person name="Ogawa N."/>
            <person name="Kimbara K."/>
            <person name="Moriuchi R."/>
            <person name="Dohra H."/>
            <person name="Shintani M."/>
        </authorList>
    </citation>
    <scope>NUCLEOTIDE SEQUENCE</scope>
    <source>
        <strain evidence="1">19CS4-2</strain>
    </source>
</reference>
<dbReference type="EMBL" id="BPUS01000018">
    <property type="protein sequence ID" value="GJH28935.1"/>
    <property type="molecule type" value="Genomic_DNA"/>
</dbReference>
<dbReference type="RefSeq" id="WP_238215961.1">
    <property type="nucleotide sequence ID" value="NZ_BPUS01000018.1"/>
</dbReference>
<proteinExistence type="predicted"/>
<gene>
    <name evidence="1" type="ORF">CBA19CS42_30485</name>
</gene>
<name>A0AA37MIR4_9BURK</name>
<accession>A0AA37MIR4</accession>
<sequence>MLTYLPRLFARPPQASALQAFAGAFGGELVQARNTLAALMFAHWVDYADRNADEAIDLTQIAALYGLAPRADETVEEFRAHLKRYVRTLLEGTATVKGMLRVSAESLGLVIADDDARLDAWWNRPARKLVTTVPDPTDAATLLFGWPQASARGSAAQPARFVGTVDLSPSIDLWGRSVMKLSTNGAPAVTLDFADTMDVSAATPGALAAALDTLDGISAMVQGGRLVIASEATGSESTLELLDLAGDASAALLGIAPLSYTGEPPVNARIVGALALPATLNLSERRYLRIVIDGTHAVEVDCAGANAAATTPDEIAGAIGRAAGAGVATIDQGRLALMSPTPGLAGTIELRPPTAGSAMPLLFGDAPAYARGRDASPAQVASVLDLSAGVDLSVRARLIFSVDAFAPVNVDCAGAVPQKTLASEIAAAINRAIGVPVAAQNGPTLTLSSRASGPSGAIRLLHAPDGDALDLIFGFAPRRATGADASAASLVGTVDLSHGVDLRALYALRIALDDGDPFTVDFASAGLASEAVKPSQIVEAVNTRAGVAIMSTDGTRLALASGEPGMAGAIAVQPIETTLARPFVTRAYSVDEAGSAVFGTFAASAAGSGATGAVLSGTVEVRDGVDLRTQRYLRVALDDAGGWHDVDCAASTERPRTALLGDIARAVCDACGALALAGFEDGHLVLRSSRAGASSRVALLADAGDAGFATFGSNAAKASGSGAQRLVFTSLVDFSRTVDLSAAGRVRLAIDGGAPANIECAGADPAHTTAAEIAGRINAALGATWASTDGRALRIGSAATGKQSTIAFLAPDAQDATRTIFGIDAGRTYQGADATAAILSSAHELPAALDLSAAPWLRIAIDGGAPVLIDCRGADPHATTPAEIAARIDAAFAGSKAARAQLDSARVQVASASTGVTSSVALQAAADFAATTLLFGAPAEARGSDAVPATLVGAVDLRSPVDLSRRAVLRIAFDGGRPLDIDVSGAAPEQTFGNEIAAAIEAVRPAAATLDDAGQMVLRSATAGADSRVELLPVRAIELIDYPEWPMSVGPLQLASGDHFDIRNDSANESIVSFELSGAQGFSGVHLVNMTTQQAISVATTVSTGEVLKLAATLDSAIEVTLTRPDGSVSNIDARDVVAAPFLVSAAVPFEGERPLVLSGLSSCPSLVLIDPLARHEVRLELRGRINPRPTVRVAAAQLPQSAPLPQEAGGRIEVLGRLTINGAQATLVDANDALIVRVRAGAGVSLARFDGLAVSAIGTFYPGGDASLLSAETVAALFDVNIGPLAFDAVTLDPRSGTRSLVARIAAGDGRIAAWDCAPAAALRLPEGRSRWTLLACRGDRFDHALYDFAHFAGGACDEAAVFDLSRFNAPGDIAAPPSRHLVRARFGPLAAQPSVTVTARWLSHAPGRFTVNLPADLPPKFGARFNQAHFASIEAKPLTYGPVVLDTPVDDSDIVKVLDPKAPGRMVGASRMDIVPLGWTAVPVPFRQPRVRYLSGGGAHRPAAIYLQEHGVPGFIGIVATSDGVWGNDIAVSVLAAGPGTYDIEVSYAAACFECARQIVREGRTASQDARSADPTDALKAGGVLRHKAAGVQACVTRERT</sequence>
<comment type="caution">
    <text evidence="1">The sequence shown here is derived from an EMBL/GenBank/DDBJ whole genome shotgun (WGS) entry which is preliminary data.</text>
</comment>